<reference evidence="2 3" key="1">
    <citation type="journal article" date="2016" name="Int. J. Syst. Evol. Microbiol.">
        <title>Arsenicitalea aurantiaca gen. nov., sp. nov., a new member of the family Hyphomicrobiaceae, isolated from high-arsenic sediment.</title>
        <authorList>
            <person name="Mu Y."/>
            <person name="Zhou L."/>
            <person name="Zeng X.C."/>
            <person name="Liu L."/>
            <person name="Pan Y."/>
            <person name="Chen X."/>
            <person name="Wang J."/>
            <person name="Li S."/>
            <person name="Li W.J."/>
            <person name="Wang Y."/>
        </authorList>
    </citation>
    <scope>NUCLEOTIDE SEQUENCE [LARGE SCALE GENOMIC DNA]</scope>
    <source>
        <strain evidence="2 3">42-50</strain>
    </source>
</reference>
<evidence type="ECO:0000313" key="3">
    <source>
        <dbReference type="Proteomes" id="UP000281547"/>
    </source>
</evidence>
<proteinExistence type="predicted"/>
<name>A0A433X5D2_9HYPH</name>
<dbReference type="Proteomes" id="UP000281547">
    <property type="component" value="Unassembled WGS sequence"/>
</dbReference>
<organism evidence="2 3">
    <name type="scientific">Arsenicitalea aurantiaca</name>
    <dbReference type="NCBI Taxonomy" id="1783274"/>
    <lineage>
        <taxon>Bacteria</taxon>
        <taxon>Pseudomonadati</taxon>
        <taxon>Pseudomonadota</taxon>
        <taxon>Alphaproteobacteria</taxon>
        <taxon>Hyphomicrobiales</taxon>
        <taxon>Devosiaceae</taxon>
        <taxon>Arsenicitalea</taxon>
    </lineage>
</organism>
<gene>
    <name evidence="2" type="ORF">EMQ25_14255</name>
</gene>
<feature type="transmembrane region" description="Helical" evidence="1">
    <location>
        <begin position="12"/>
        <end position="30"/>
    </location>
</feature>
<evidence type="ECO:0000313" key="2">
    <source>
        <dbReference type="EMBL" id="RUT29285.1"/>
    </source>
</evidence>
<dbReference type="OrthoDB" id="7362327at2"/>
<keyword evidence="1" id="KW-0812">Transmembrane</keyword>
<dbReference type="RefSeq" id="WP_127189275.1">
    <property type="nucleotide sequence ID" value="NZ_RZNJ01000005.1"/>
</dbReference>
<keyword evidence="3" id="KW-1185">Reference proteome</keyword>
<comment type="caution">
    <text evidence="2">The sequence shown here is derived from an EMBL/GenBank/DDBJ whole genome shotgun (WGS) entry which is preliminary data.</text>
</comment>
<keyword evidence="1" id="KW-1133">Transmembrane helix</keyword>
<protein>
    <recommendedName>
        <fullName evidence="4">DUF3329 domain-containing protein</fullName>
    </recommendedName>
</protein>
<evidence type="ECO:0000256" key="1">
    <source>
        <dbReference type="SAM" id="Phobius"/>
    </source>
</evidence>
<evidence type="ECO:0008006" key="4">
    <source>
        <dbReference type="Google" id="ProtNLM"/>
    </source>
</evidence>
<accession>A0A433X5D2</accession>
<feature type="transmembrane region" description="Helical" evidence="1">
    <location>
        <begin position="36"/>
        <end position="56"/>
    </location>
</feature>
<dbReference type="AlphaFoldDB" id="A0A433X5D2"/>
<keyword evidence="1" id="KW-0472">Membrane</keyword>
<dbReference type="EMBL" id="RZNJ01000005">
    <property type="protein sequence ID" value="RUT29285.1"/>
    <property type="molecule type" value="Genomic_DNA"/>
</dbReference>
<sequence>MKPNDINWFRPLWRRVLVTAICAGWAAFEWSRGEQLWGFLALALVAYAVWNFFITFDKKAAELDKAEERNGSPEA</sequence>